<comment type="caution">
    <text evidence="3">The sequence shown here is derived from an EMBL/GenBank/DDBJ whole genome shotgun (WGS) entry which is preliminary data.</text>
</comment>
<evidence type="ECO:0000259" key="2">
    <source>
        <dbReference type="Pfam" id="PF13966"/>
    </source>
</evidence>
<dbReference type="AlphaFoldDB" id="A0A498KPC6"/>
<keyword evidence="4" id="KW-1185">Reference proteome</keyword>
<sequence>MSNCVPIKSNLFKRHINPNPSCPFCMELEESIEHILLLCPEQVSAIALMYQLSLPWTAVKRIDSTPISQNHKFGLLLKKETEAEAILAGIELAREHHMEHAIIESDPKAVFEILSKRTRKGSWRICPIVDVKLANSRVSS</sequence>
<dbReference type="GO" id="GO:0003676">
    <property type="term" value="F:nucleic acid binding"/>
    <property type="evidence" value="ECO:0007669"/>
    <property type="project" value="InterPro"/>
</dbReference>
<organism evidence="3 4">
    <name type="scientific">Malus domestica</name>
    <name type="common">Apple</name>
    <name type="synonym">Pyrus malus</name>
    <dbReference type="NCBI Taxonomy" id="3750"/>
    <lineage>
        <taxon>Eukaryota</taxon>
        <taxon>Viridiplantae</taxon>
        <taxon>Streptophyta</taxon>
        <taxon>Embryophyta</taxon>
        <taxon>Tracheophyta</taxon>
        <taxon>Spermatophyta</taxon>
        <taxon>Magnoliopsida</taxon>
        <taxon>eudicotyledons</taxon>
        <taxon>Gunneridae</taxon>
        <taxon>Pentapetalae</taxon>
        <taxon>rosids</taxon>
        <taxon>fabids</taxon>
        <taxon>Rosales</taxon>
        <taxon>Rosaceae</taxon>
        <taxon>Amygdaloideae</taxon>
        <taxon>Maleae</taxon>
        <taxon>Malus</taxon>
    </lineage>
</organism>
<dbReference type="GO" id="GO:0004523">
    <property type="term" value="F:RNA-DNA hybrid ribonuclease activity"/>
    <property type="evidence" value="ECO:0007669"/>
    <property type="project" value="InterPro"/>
</dbReference>
<dbReference type="Proteomes" id="UP000290289">
    <property type="component" value="Chromosome 1"/>
</dbReference>
<evidence type="ECO:0000313" key="4">
    <source>
        <dbReference type="Proteomes" id="UP000290289"/>
    </source>
</evidence>
<evidence type="ECO:0000259" key="1">
    <source>
        <dbReference type="Pfam" id="PF13456"/>
    </source>
</evidence>
<name>A0A498KPC6_MALDO</name>
<evidence type="ECO:0008006" key="5">
    <source>
        <dbReference type="Google" id="ProtNLM"/>
    </source>
</evidence>
<dbReference type="InterPro" id="IPR002156">
    <property type="entry name" value="RNaseH_domain"/>
</dbReference>
<dbReference type="Pfam" id="PF13966">
    <property type="entry name" value="zf-RVT"/>
    <property type="match status" value="1"/>
</dbReference>
<accession>A0A498KPC6</accession>
<proteinExistence type="predicted"/>
<reference evidence="3 4" key="1">
    <citation type="submission" date="2018-10" db="EMBL/GenBank/DDBJ databases">
        <title>A high-quality apple genome assembly.</title>
        <authorList>
            <person name="Hu J."/>
        </authorList>
    </citation>
    <scope>NUCLEOTIDE SEQUENCE [LARGE SCALE GENOMIC DNA]</scope>
    <source>
        <strain evidence="4">cv. HFTH1</strain>
        <tissue evidence="3">Young leaf</tissue>
    </source>
</reference>
<feature type="domain" description="RNase H type-1" evidence="1">
    <location>
        <begin position="79"/>
        <end position="120"/>
    </location>
</feature>
<evidence type="ECO:0000313" key="3">
    <source>
        <dbReference type="EMBL" id="RXI07535.1"/>
    </source>
</evidence>
<dbReference type="EMBL" id="RDQH01000327">
    <property type="protein sequence ID" value="RXI07535.1"/>
    <property type="molecule type" value="Genomic_DNA"/>
</dbReference>
<feature type="domain" description="Reverse transcriptase zinc-binding" evidence="2">
    <location>
        <begin position="2"/>
        <end position="41"/>
    </location>
</feature>
<dbReference type="InterPro" id="IPR026960">
    <property type="entry name" value="RVT-Znf"/>
</dbReference>
<dbReference type="Pfam" id="PF13456">
    <property type="entry name" value="RVT_3"/>
    <property type="match status" value="1"/>
</dbReference>
<gene>
    <name evidence="3" type="ORF">DVH24_005308</name>
</gene>
<protein>
    <recommendedName>
        <fullName evidence="5">Reverse transcriptase zinc-binding domain-containing protein</fullName>
    </recommendedName>
</protein>